<dbReference type="Gene3D" id="3.40.50.1820">
    <property type="entry name" value="alpha/beta hydrolase"/>
    <property type="match status" value="1"/>
</dbReference>
<sequence length="432" mass="44705">MSGTPAPGCWRRPATRPKRSCARSGRSWTGNGTPGPRRSAPRPRWKWTCGASSSPCAPASSATPKTSPPLPPEGDSPPGHEGNYPQLTRTPTLQPGAAVTPGHRPSRRLRLLAIACAGGIAVAATALLGGFHTELHPVTPDEPGATRSELVTTEVVGIRTFSRPDGISVATDVVYGTQSDGALLTLDVCSPTGDTEAGAPRSAVVSIHGGSWARGDKGNSDWRAVCTWLASEGFVAYSVNYRLVPDALFPAAIDDLGLAVEWIRQADNAARYGIDPDRIGAFGGSAGGNLAALLGARGSGSLTEGARVAAVAELSGPTDLGHEALVVGNAPAGLQRIVQSYLGCASLADCPQARAASPLSELDRSDPPVFIGAAAEEFIPLAQSIDYVSRLDRLGIPNELVTVPGTLHSIGILDATMRVKVAAFLHRHLVAP</sequence>
<dbReference type="PANTHER" id="PTHR48081:SF13">
    <property type="entry name" value="ALPHA_BETA HYDROLASE"/>
    <property type="match status" value="1"/>
</dbReference>
<proteinExistence type="predicted"/>
<evidence type="ECO:0000259" key="3">
    <source>
        <dbReference type="Pfam" id="PF20434"/>
    </source>
</evidence>
<dbReference type="InterPro" id="IPR049492">
    <property type="entry name" value="BD-FAE-like_dom"/>
</dbReference>
<dbReference type="SUPFAM" id="SSF53474">
    <property type="entry name" value="alpha/beta-Hydrolases"/>
    <property type="match status" value="1"/>
</dbReference>
<evidence type="ECO:0000256" key="2">
    <source>
        <dbReference type="SAM" id="MobiDB-lite"/>
    </source>
</evidence>
<protein>
    <submittedName>
        <fullName evidence="4">Alpha/beta hydrolase</fullName>
    </submittedName>
</protein>
<reference evidence="4 5" key="1">
    <citation type="submission" date="2019-03" db="EMBL/GenBank/DDBJ databases">
        <title>Genomics of glacier-inhabiting Cryobacterium strains.</title>
        <authorList>
            <person name="Liu Q."/>
            <person name="Xin Y.-H."/>
        </authorList>
    </citation>
    <scope>NUCLEOTIDE SEQUENCE [LARGE SCALE GENOMIC DNA]</scope>
    <source>
        <strain evidence="4 5">Sr47</strain>
    </source>
</reference>
<keyword evidence="1 4" id="KW-0378">Hydrolase</keyword>
<organism evidence="4 5">
    <name type="scientific">Cryobacterium tagatosivorans</name>
    <dbReference type="NCBI Taxonomy" id="1259199"/>
    <lineage>
        <taxon>Bacteria</taxon>
        <taxon>Bacillati</taxon>
        <taxon>Actinomycetota</taxon>
        <taxon>Actinomycetes</taxon>
        <taxon>Micrococcales</taxon>
        <taxon>Microbacteriaceae</taxon>
        <taxon>Cryobacterium</taxon>
    </lineage>
</organism>
<dbReference type="GO" id="GO:0016787">
    <property type="term" value="F:hydrolase activity"/>
    <property type="evidence" value="ECO:0007669"/>
    <property type="project" value="UniProtKB-KW"/>
</dbReference>
<evidence type="ECO:0000256" key="1">
    <source>
        <dbReference type="ARBA" id="ARBA00022801"/>
    </source>
</evidence>
<feature type="domain" description="BD-FAE-like" evidence="3">
    <location>
        <begin position="196"/>
        <end position="390"/>
    </location>
</feature>
<feature type="region of interest" description="Disordered" evidence="2">
    <location>
        <begin position="1"/>
        <end position="104"/>
    </location>
</feature>
<dbReference type="InterPro" id="IPR029058">
    <property type="entry name" value="AB_hydrolase_fold"/>
</dbReference>
<comment type="caution">
    <text evidence="4">The sequence shown here is derived from an EMBL/GenBank/DDBJ whole genome shotgun (WGS) entry which is preliminary data.</text>
</comment>
<evidence type="ECO:0000313" key="4">
    <source>
        <dbReference type="EMBL" id="TFB53253.1"/>
    </source>
</evidence>
<dbReference type="InterPro" id="IPR050300">
    <property type="entry name" value="GDXG_lipolytic_enzyme"/>
</dbReference>
<accession>A0A4R8UGN5</accession>
<feature type="compositionally biased region" description="Pro residues" evidence="2">
    <location>
        <begin position="66"/>
        <end position="75"/>
    </location>
</feature>
<evidence type="ECO:0000313" key="5">
    <source>
        <dbReference type="Proteomes" id="UP000297866"/>
    </source>
</evidence>
<dbReference type="AlphaFoldDB" id="A0A4R8UGN5"/>
<dbReference type="PANTHER" id="PTHR48081">
    <property type="entry name" value="AB HYDROLASE SUPERFAMILY PROTEIN C4A8.06C"/>
    <property type="match status" value="1"/>
</dbReference>
<feature type="compositionally biased region" description="Low complexity" evidence="2">
    <location>
        <begin position="51"/>
        <end position="65"/>
    </location>
</feature>
<dbReference type="Pfam" id="PF20434">
    <property type="entry name" value="BD-FAE"/>
    <property type="match status" value="1"/>
</dbReference>
<name>A0A4R8UGN5_9MICO</name>
<dbReference type="Proteomes" id="UP000297866">
    <property type="component" value="Unassembled WGS sequence"/>
</dbReference>
<gene>
    <name evidence="4" type="ORF">E3O23_05320</name>
</gene>
<dbReference type="EMBL" id="SOEZ01000028">
    <property type="protein sequence ID" value="TFB53253.1"/>
    <property type="molecule type" value="Genomic_DNA"/>
</dbReference>
<keyword evidence="5" id="KW-1185">Reference proteome</keyword>
<dbReference type="OrthoDB" id="9803828at2"/>